<accession>A0A9X2JG72</accession>
<evidence type="ECO:0000313" key="1">
    <source>
        <dbReference type="EMBL" id="MCO6044067.1"/>
    </source>
</evidence>
<proteinExistence type="predicted"/>
<dbReference type="EMBL" id="JAMXLR010000033">
    <property type="protein sequence ID" value="MCO6044067.1"/>
    <property type="molecule type" value="Genomic_DNA"/>
</dbReference>
<dbReference type="AlphaFoldDB" id="A0A9X2JG72"/>
<dbReference type="Proteomes" id="UP001155241">
    <property type="component" value="Unassembled WGS sequence"/>
</dbReference>
<sequence>MVTIVGLVGGLWAQSLLHRGELAELEGSRRRDSLERRRLHQKWVDVIDDDLQRFLKTIVVGKPMKEWGVSMLLPGNDYGVGTPTVLDPRCVIMVTEPDTPPEVFETAALFAVSKAWPAYSLRKLPTLLAKYSEVQGEESINEKFRIVSGTLQVEMSARPGRSPWLFVTVRQVNDVQYLRRQQGVDVSEEEDILQGELFYGGNPAPDKCRATVLNGVNRQVEILPLYLGGQPPNPRDF</sequence>
<organism evidence="1 2">
    <name type="scientific">Aeoliella straminimaris</name>
    <dbReference type="NCBI Taxonomy" id="2954799"/>
    <lineage>
        <taxon>Bacteria</taxon>
        <taxon>Pseudomonadati</taxon>
        <taxon>Planctomycetota</taxon>
        <taxon>Planctomycetia</taxon>
        <taxon>Pirellulales</taxon>
        <taxon>Lacipirellulaceae</taxon>
        <taxon>Aeoliella</taxon>
    </lineage>
</organism>
<name>A0A9X2JG72_9BACT</name>
<reference evidence="1" key="1">
    <citation type="submission" date="2022-06" db="EMBL/GenBank/DDBJ databases">
        <title>Aeoliella straminimaris, a novel planctomycete from sediments.</title>
        <authorList>
            <person name="Vitorino I.R."/>
            <person name="Lage O.M."/>
        </authorList>
    </citation>
    <scope>NUCLEOTIDE SEQUENCE</scope>
    <source>
        <strain evidence="1">ICT_H6.2</strain>
    </source>
</reference>
<evidence type="ECO:0000313" key="2">
    <source>
        <dbReference type="Proteomes" id="UP001155241"/>
    </source>
</evidence>
<protein>
    <submittedName>
        <fullName evidence="1">Uncharacterized protein</fullName>
    </submittedName>
</protein>
<keyword evidence="2" id="KW-1185">Reference proteome</keyword>
<comment type="caution">
    <text evidence="1">The sequence shown here is derived from an EMBL/GenBank/DDBJ whole genome shotgun (WGS) entry which is preliminary data.</text>
</comment>
<gene>
    <name evidence="1" type="ORF">NG895_09115</name>
</gene>